<evidence type="ECO:0000313" key="3">
    <source>
        <dbReference type="Proteomes" id="UP000243876"/>
    </source>
</evidence>
<sequence length="658" mass="73655">MSAVKLPSAGSLQESRNPLLGEDAQDAPLVLPRPRRRCAKCAFVLLPLLLIGALIVLSSPRIPKLDPLEERIQSLVTSKGEEAVLEVGVPQEEVRWSEEDKRLRKYSWTAPEPHESLTKMLEDLTPAQNRTREWLLRTRPRSQGATGIGLGASEPPENIRPAPRALAHKSLPRAYEGPGLFVNGSFDKYSNLLREWQTGRPADVCEKGAWEDEYTALHAEMMRGEREPSLLEFVCHAGEYCGGFADRYSAPSLLLPRRTLMFSPIRRVLGMVTTFLYSILTKRAFSITWEQPAPFDLLFDSPYIDWSRPFNPNSTTPPRRVYANETLVEARKEIEAHNWEEPQIDDFFPGFVGNYSDGKTIPWLRFDFNRGVVLRSFTYPDVAPLVHSLGFTVTTAYSCLLNYLVRPKAAVLAFIAQYTSFFSLPENFVIGLQIRTGDVSMYASRKDAINSVSHHAQYFACADAVARTYAHPTQKIVYYLISDSRVLEEDALRTYPDRVVVTGLKQSHVEIATGSVGWKGLKGAADGFMRTVAESWIFSGMASSPSSHRDRAERVELLAGTDFQILTLRSGFGKIRTPSPSSHRSSLLLRLTALASGTATWLRGRQGTTIQIFNPYIDPDYTRAVKKKNKGVLPPPLDCSFDTALKSFSELAQDWSLG</sequence>
<keyword evidence="1" id="KW-0812">Transmembrane</keyword>
<dbReference type="Proteomes" id="UP000243876">
    <property type="component" value="Unassembled WGS sequence"/>
</dbReference>
<reference evidence="3" key="1">
    <citation type="submission" date="2015-02" db="EMBL/GenBank/DDBJ databases">
        <authorList>
            <person name="Gon?alves P."/>
        </authorList>
    </citation>
    <scope>NUCLEOTIDE SEQUENCE [LARGE SCALE GENOMIC DNA]</scope>
</reference>
<dbReference type="OrthoDB" id="428346at2759"/>
<accession>A0A0D6EH35</accession>
<gene>
    <name evidence="2" type="primary">SPOSA6832_00603</name>
</gene>
<evidence type="ECO:0000313" key="2">
    <source>
        <dbReference type="EMBL" id="CEQ39118.1"/>
    </source>
</evidence>
<evidence type="ECO:0000256" key="1">
    <source>
        <dbReference type="SAM" id="Phobius"/>
    </source>
</evidence>
<keyword evidence="1" id="KW-0472">Membrane</keyword>
<feature type="transmembrane region" description="Helical" evidence="1">
    <location>
        <begin position="41"/>
        <end position="59"/>
    </location>
</feature>
<name>A0A0D6EH35_SPOSA</name>
<dbReference type="EMBL" id="CENE01000002">
    <property type="protein sequence ID" value="CEQ39118.1"/>
    <property type="molecule type" value="Genomic_DNA"/>
</dbReference>
<keyword evidence="1" id="KW-1133">Transmembrane helix</keyword>
<dbReference type="AlphaFoldDB" id="A0A0D6EH35"/>
<protein>
    <submittedName>
        <fullName evidence="2">SPOSA6832_00603-mRNA-1:cds</fullName>
    </submittedName>
</protein>
<keyword evidence="3" id="KW-1185">Reference proteome</keyword>
<organism evidence="2 3">
    <name type="scientific">Sporidiobolus salmonicolor</name>
    <name type="common">Yeast-like fungus</name>
    <name type="synonym">Sporobolomyces salmonicolor</name>
    <dbReference type="NCBI Taxonomy" id="5005"/>
    <lineage>
        <taxon>Eukaryota</taxon>
        <taxon>Fungi</taxon>
        <taxon>Dikarya</taxon>
        <taxon>Basidiomycota</taxon>
        <taxon>Pucciniomycotina</taxon>
        <taxon>Microbotryomycetes</taxon>
        <taxon>Sporidiobolales</taxon>
        <taxon>Sporidiobolaceae</taxon>
        <taxon>Sporobolomyces</taxon>
    </lineage>
</organism>
<proteinExistence type="predicted"/>